<dbReference type="InterPro" id="IPR041700">
    <property type="entry name" value="OMP_b-brl_3"/>
</dbReference>
<feature type="region of interest" description="Disordered" evidence="1">
    <location>
        <begin position="421"/>
        <end position="444"/>
    </location>
</feature>
<dbReference type="InterPro" id="IPR008969">
    <property type="entry name" value="CarboxyPept-like_regulatory"/>
</dbReference>
<evidence type="ECO:0000259" key="3">
    <source>
        <dbReference type="Pfam" id="PF14905"/>
    </source>
</evidence>
<feature type="domain" description="Outer membrane protein beta-barrel" evidence="3">
    <location>
        <begin position="626"/>
        <end position="813"/>
    </location>
</feature>
<reference evidence="4 5" key="1">
    <citation type="submission" date="2018-07" db="EMBL/GenBank/DDBJ databases">
        <title>A draft genome of a endophytic bacteria, a new species of Pedobacter.</title>
        <authorList>
            <person name="Zhang Z.D."/>
            <person name="Chen Z.J."/>
        </authorList>
    </citation>
    <scope>NUCLEOTIDE SEQUENCE [LARGE SCALE GENOMIC DNA]</scope>
    <source>
        <strain evidence="4 5">RS10</strain>
    </source>
</reference>
<dbReference type="AlphaFoldDB" id="A0A366KNK5"/>
<dbReference type="EMBL" id="QNQU01000032">
    <property type="protein sequence ID" value="RBQ02704.1"/>
    <property type="molecule type" value="Genomic_DNA"/>
</dbReference>
<feature type="signal peptide" evidence="2">
    <location>
        <begin position="1"/>
        <end position="26"/>
    </location>
</feature>
<sequence>MANWSYHILPVILLAVSLLCVDFANAQDKGTIATGAVNGLVRDPVRNFVLKSATVSVSRASKGDSTLISYQITNNYGEFSFSKLPLGQSLKLQINNLGYQPFIMKFTISPETKLYQFKEIDLVEKSISLSEVVVTAPPIVMNGDTLEFNASAFKLDSNAVVEDLLRKIPNITVWGDGTITVNGREVKRLLVNGKEFFGGDTKIATENIAKNAVEKIQVYKTLGNKSNPLDSTVEMNVKLKKGMEIGYFGKLSAGYGSSGRYEADAVLNAFSPKLQITVAAASNNINKLVGDVATLSRNSTFKGVGNRIDYRPDFSISGITKPVSIGSTMSYNFIEKPDSFNKSTLSINFFNQNSKNDKSSSSETTTTLNLDEKIFDQKKYIGSSIYNSTNFDSRYELRKRNHVLEISQFFVKGVGHNEDKNEINSLNKDGPVSANQSNDRSDGKNTSFNFSVNYSLGEDFNKFPKKFKGLAVAYSIAVDNAANTRLTLTNFKSFIDPSADIKFDRKYQTDSRYIKHKLDMQLLNLKEMFFSKTALWGFNFSVHNSLSFGDRKSTNFVEDFDNPSFTYRDNAYLSNRTKTNMIEESPSFILRKSLSRDISNRYSKRLDFSASASQKLIRQIIVSDKSFQNTNRSYSRFVPEVNITYSNNQFTEFNKRYSLSYTTSIGIPSLEQLAPLIDSTNSYYIRKGNFRLKESLKRMLSFSFSHEDETTESTLNYGFTIAAAQIESNIVDSIYINNSNIQTIYPINLNGSRNVALGGNIRKAFKMSVSELQVKLASDAGFSRTPNYINGTFTFSDNLNTSTNLSLYYTRREYLSFELRYALSTYRSRQTALNNVYDGLNLATTFSSSVAPAKRIALSSDLTFNSFSSSNSNTISFAIWNVSLACRFMKGNNLEFKFSALDLLHQNSSVINFGSLNSFTIGTQQTLQQYFMTTISYYPRQFGKKRKK</sequence>
<organism evidence="4 5">
    <name type="scientific">Pedobacter miscanthi</name>
    <dbReference type="NCBI Taxonomy" id="2259170"/>
    <lineage>
        <taxon>Bacteria</taxon>
        <taxon>Pseudomonadati</taxon>
        <taxon>Bacteroidota</taxon>
        <taxon>Sphingobacteriia</taxon>
        <taxon>Sphingobacteriales</taxon>
        <taxon>Sphingobacteriaceae</taxon>
        <taxon>Pedobacter</taxon>
    </lineage>
</organism>
<dbReference type="Proteomes" id="UP000252081">
    <property type="component" value="Unassembled WGS sequence"/>
</dbReference>
<feature type="compositionally biased region" description="Polar residues" evidence="1">
    <location>
        <begin position="423"/>
        <end position="444"/>
    </location>
</feature>
<evidence type="ECO:0000313" key="4">
    <source>
        <dbReference type="EMBL" id="RBQ02704.1"/>
    </source>
</evidence>
<gene>
    <name evidence="4" type="ORF">DRW42_25505</name>
</gene>
<keyword evidence="2" id="KW-0732">Signal</keyword>
<dbReference type="SUPFAM" id="SSF56935">
    <property type="entry name" value="Porins"/>
    <property type="match status" value="1"/>
</dbReference>
<dbReference type="SUPFAM" id="SSF49464">
    <property type="entry name" value="Carboxypeptidase regulatory domain-like"/>
    <property type="match status" value="1"/>
</dbReference>
<evidence type="ECO:0000313" key="5">
    <source>
        <dbReference type="Proteomes" id="UP000252081"/>
    </source>
</evidence>
<protein>
    <recommendedName>
        <fullName evidence="3">Outer membrane protein beta-barrel domain-containing protein</fullName>
    </recommendedName>
</protein>
<dbReference type="OrthoDB" id="1086219at2"/>
<feature type="chain" id="PRO_5016578787" description="Outer membrane protein beta-barrel domain-containing protein" evidence="2">
    <location>
        <begin position="27"/>
        <end position="948"/>
    </location>
</feature>
<keyword evidence="5" id="KW-1185">Reference proteome</keyword>
<evidence type="ECO:0000256" key="1">
    <source>
        <dbReference type="SAM" id="MobiDB-lite"/>
    </source>
</evidence>
<proteinExistence type="predicted"/>
<comment type="caution">
    <text evidence="4">The sequence shown here is derived from an EMBL/GenBank/DDBJ whole genome shotgun (WGS) entry which is preliminary data.</text>
</comment>
<accession>A0A366KNK5</accession>
<dbReference type="Pfam" id="PF14905">
    <property type="entry name" value="OMP_b-brl_3"/>
    <property type="match status" value="1"/>
</dbReference>
<name>A0A366KNK5_9SPHI</name>
<evidence type="ECO:0000256" key="2">
    <source>
        <dbReference type="SAM" id="SignalP"/>
    </source>
</evidence>
<dbReference type="RefSeq" id="WP_113951708.1">
    <property type="nucleotide sequence ID" value="NZ_QNQU01000032.1"/>
</dbReference>